<keyword evidence="2" id="KW-1185">Reference proteome</keyword>
<comment type="caution">
    <text evidence="1">The sequence shown here is derived from an EMBL/GenBank/DDBJ whole genome shotgun (WGS) entry which is preliminary data.</text>
</comment>
<accession>A0AAV4LDA2</accession>
<dbReference type="Proteomes" id="UP001057291">
    <property type="component" value="Unassembled WGS sequence"/>
</dbReference>
<proteinExistence type="predicted"/>
<evidence type="ECO:0008006" key="3">
    <source>
        <dbReference type="Google" id="ProtNLM"/>
    </source>
</evidence>
<evidence type="ECO:0000313" key="1">
    <source>
        <dbReference type="EMBL" id="GIM45800.1"/>
    </source>
</evidence>
<gene>
    <name evidence="1" type="ORF">DNHGIG_13490</name>
</gene>
<name>A0AAV4LDA2_9BACL</name>
<dbReference type="RefSeq" id="WP_282198973.1">
    <property type="nucleotide sequence ID" value="NZ_BOQE01000001.1"/>
</dbReference>
<dbReference type="EMBL" id="BOQE01000001">
    <property type="protein sequence ID" value="GIM45800.1"/>
    <property type="molecule type" value="Genomic_DNA"/>
</dbReference>
<dbReference type="AlphaFoldDB" id="A0AAV4LDA2"/>
<sequence length="96" mass="11189">MKQQMMGQTGQQPVMMTPPDVVTTKDYLYLRDQLSWTLLAMKKCAHYAQECTDPQVRSAIDRAGQMHQRHYNLLLKHLQTNNTQAMIRMPKSPQNQ</sequence>
<evidence type="ECO:0000313" key="2">
    <source>
        <dbReference type="Proteomes" id="UP001057291"/>
    </source>
</evidence>
<protein>
    <recommendedName>
        <fullName evidence="3">Spore coat protein</fullName>
    </recommendedName>
</protein>
<reference evidence="1" key="1">
    <citation type="journal article" date="2023" name="Int. J. Syst. Evol. Microbiol.">
        <title>Collibacillus ludicampi gen. nov., sp. nov., a new soil bacterium of the family Alicyclobacillaceae.</title>
        <authorList>
            <person name="Jojima T."/>
            <person name="Ioku Y."/>
            <person name="Fukuta Y."/>
            <person name="Shirasaka N."/>
            <person name="Matsumura Y."/>
            <person name="Mori M."/>
        </authorList>
    </citation>
    <scope>NUCLEOTIDE SEQUENCE</scope>
    <source>
        <strain evidence="1">TP075</strain>
    </source>
</reference>
<organism evidence="1 2">
    <name type="scientific">Collibacillus ludicampi</name>
    <dbReference type="NCBI Taxonomy" id="2771369"/>
    <lineage>
        <taxon>Bacteria</taxon>
        <taxon>Bacillati</taxon>
        <taxon>Bacillota</taxon>
        <taxon>Bacilli</taxon>
        <taxon>Bacillales</taxon>
        <taxon>Alicyclobacillaceae</taxon>
        <taxon>Collibacillus</taxon>
    </lineage>
</organism>